<dbReference type="EMBL" id="OB736859">
    <property type="protein sequence ID" value="CAD7239688.1"/>
    <property type="molecule type" value="Genomic_DNA"/>
</dbReference>
<protein>
    <submittedName>
        <fullName evidence="2">Uncharacterized protein</fullName>
    </submittedName>
</protein>
<evidence type="ECO:0000256" key="1">
    <source>
        <dbReference type="ARBA" id="ARBA00009550"/>
    </source>
</evidence>
<organism evidence="2">
    <name type="scientific">Cyprideis torosa</name>
    <dbReference type="NCBI Taxonomy" id="163714"/>
    <lineage>
        <taxon>Eukaryota</taxon>
        <taxon>Metazoa</taxon>
        <taxon>Ecdysozoa</taxon>
        <taxon>Arthropoda</taxon>
        <taxon>Crustacea</taxon>
        <taxon>Oligostraca</taxon>
        <taxon>Ostracoda</taxon>
        <taxon>Podocopa</taxon>
        <taxon>Podocopida</taxon>
        <taxon>Cytherocopina</taxon>
        <taxon>Cytheroidea</taxon>
        <taxon>Cytherideidae</taxon>
        <taxon>Cyprideis</taxon>
    </lineage>
</organism>
<dbReference type="Pfam" id="PF09728">
    <property type="entry name" value="Taxilin"/>
    <property type="match status" value="1"/>
</dbReference>
<dbReference type="PANTHER" id="PTHR16127">
    <property type="entry name" value="TAXILIN"/>
    <property type="match status" value="1"/>
</dbReference>
<name>A0A7R8ZWQ0_9CRUS</name>
<dbReference type="AlphaFoldDB" id="A0A7R8ZWQ0"/>
<sequence length="83" mass="9399">MVKRTKTVEKEARTYKTRFAKAESAAFAAIQEKDKMLGELTSKNKKLTALENLCRALQDERHKLKQGILGKNITTATEDWLCG</sequence>
<gene>
    <name evidence="2" type="ORF">CTOB1V02_LOCUS17503</name>
</gene>
<evidence type="ECO:0000313" key="2">
    <source>
        <dbReference type="EMBL" id="CAD7239688.1"/>
    </source>
</evidence>
<dbReference type="PANTHER" id="PTHR16127:SF13">
    <property type="entry name" value="GH01188P"/>
    <property type="match status" value="1"/>
</dbReference>
<comment type="similarity">
    <text evidence="1">Belongs to the taxilin family.</text>
</comment>
<reference evidence="2" key="1">
    <citation type="submission" date="2020-11" db="EMBL/GenBank/DDBJ databases">
        <authorList>
            <person name="Tran Van P."/>
        </authorList>
    </citation>
    <scope>NUCLEOTIDE SEQUENCE</scope>
</reference>
<dbReference type="GO" id="GO:0019905">
    <property type="term" value="F:syntaxin binding"/>
    <property type="evidence" value="ECO:0007669"/>
    <property type="project" value="InterPro"/>
</dbReference>
<proteinExistence type="inferred from homology"/>
<accession>A0A7R8ZWQ0</accession>
<dbReference type="OrthoDB" id="425555at2759"/>
<dbReference type="InterPro" id="IPR026183">
    <property type="entry name" value="Taxilin_fam"/>
</dbReference>